<dbReference type="EMBL" id="SJPR01000003">
    <property type="protein sequence ID" value="TWT96714.1"/>
    <property type="molecule type" value="Genomic_DNA"/>
</dbReference>
<gene>
    <name evidence="1" type="ORF">Pla108_24880</name>
</gene>
<proteinExistence type="predicted"/>
<sequence length="62" mass="7173">MADWSNVNELCDIVRETSFEIHCYLRQGHLEKADERSLLHGLLINFGASKLSIKKYILSQTH</sequence>
<dbReference type="AlphaFoldDB" id="A0A5C6A9N9"/>
<evidence type="ECO:0000313" key="2">
    <source>
        <dbReference type="Proteomes" id="UP000317421"/>
    </source>
</evidence>
<comment type="caution">
    <text evidence="1">The sequence shown here is derived from an EMBL/GenBank/DDBJ whole genome shotgun (WGS) entry which is preliminary data.</text>
</comment>
<organism evidence="1 2">
    <name type="scientific">Botrimarina colliarenosi</name>
    <dbReference type="NCBI Taxonomy" id="2528001"/>
    <lineage>
        <taxon>Bacteria</taxon>
        <taxon>Pseudomonadati</taxon>
        <taxon>Planctomycetota</taxon>
        <taxon>Planctomycetia</taxon>
        <taxon>Pirellulales</taxon>
        <taxon>Lacipirellulaceae</taxon>
        <taxon>Botrimarina</taxon>
    </lineage>
</organism>
<accession>A0A5C6A9N9</accession>
<evidence type="ECO:0000313" key="1">
    <source>
        <dbReference type="EMBL" id="TWT96714.1"/>
    </source>
</evidence>
<name>A0A5C6A9N9_9BACT</name>
<dbReference type="Proteomes" id="UP000317421">
    <property type="component" value="Unassembled WGS sequence"/>
</dbReference>
<reference evidence="1 2" key="1">
    <citation type="submission" date="2019-02" db="EMBL/GenBank/DDBJ databases">
        <title>Deep-cultivation of Planctomycetes and their phenomic and genomic characterization uncovers novel biology.</title>
        <authorList>
            <person name="Wiegand S."/>
            <person name="Jogler M."/>
            <person name="Boedeker C."/>
            <person name="Pinto D."/>
            <person name="Vollmers J."/>
            <person name="Rivas-Marin E."/>
            <person name="Kohn T."/>
            <person name="Peeters S.H."/>
            <person name="Heuer A."/>
            <person name="Rast P."/>
            <person name="Oberbeckmann S."/>
            <person name="Bunk B."/>
            <person name="Jeske O."/>
            <person name="Meyerdierks A."/>
            <person name="Storesund J.E."/>
            <person name="Kallscheuer N."/>
            <person name="Luecker S."/>
            <person name="Lage O.M."/>
            <person name="Pohl T."/>
            <person name="Merkel B.J."/>
            <person name="Hornburger P."/>
            <person name="Mueller R.-W."/>
            <person name="Bruemmer F."/>
            <person name="Labrenz M."/>
            <person name="Spormann A.M."/>
            <person name="Op Den Camp H."/>
            <person name="Overmann J."/>
            <person name="Amann R."/>
            <person name="Jetten M.S.M."/>
            <person name="Mascher T."/>
            <person name="Medema M.H."/>
            <person name="Devos D.P."/>
            <person name="Kaster A.-K."/>
            <person name="Ovreas L."/>
            <person name="Rohde M."/>
            <person name="Galperin M.Y."/>
            <person name="Jogler C."/>
        </authorList>
    </citation>
    <scope>NUCLEOTIDE SEQUENCE [LARGE SCALE GENOMIC DNA]</scope>
    <source>
        <strain evidence="1 2">Pla108</strain>
    </source>
</reference>
<protein>
    <submittedName>
        <fullName evidence="1">Uncharacterized protein</fullName>
    </submittedName>
</protein>
<dbReference type="OrthoDB" id="9798792at2"/>
<keyword evidence="2" id="KW-1185">Reference proteome</keyword>